<evidence type="ECO:0000313" key="1">
    <source>
        <dbReference type="EMBL" id="KAI4811195.1"/>
    </source>
</evidence>
<name>A0ACB9WCU5_CHAAC</name>
<keyword evidence="2" id="KW-1185">Reference proteome</keyword>
<reference evidence="1" key="1">
    <citation type="submission" date="2022-05" db="EMBL/GenBank/DDBJ databases">
        <title>Chromosome-level genome of Chaenocephalus aceratus.</title>
        <authorList>
            <person name="Park H."/>
        </authorList>
    </citation>
    <scope>NUCLEOTIDE SEQUENCE</scope>
    <source>
        <strain evidence="1">KU_202001</strain>
    </source>
</reference>
<dbReference type="Proteomes" id="UP001057452">
    <property type="component" value="Chromosome 16"/>
</dbReference>
<accession>A0ACB9WCU5</accession>
<proteinExistence type="predicted"/>
<gene>
    <name evidence="1" type="ORF">KUCAC02_014112</name>
</gene>
<dbReference type="EMBL" id="CM043800">
    <property type="protein sequence ID" value="KAI4811195.1"/>
    <property type="molecule type" value="Genomic_DNA"/>
</dbReference>
<evidence type="ECO:0000313" key="2">
    <source>
        <dbReference type="Proteomes" id="UP001057452"/>
    </source>
</evidence>
<comment type="caution">
    <text evidence="1">The sequence shown here is derived from an EMBL/GenBank/DDBJ whole genome shotgun (WGS) entry which is preliminary data.</text>
</comment>
<protein>
    <submittedName>
        <fullName evidence="1">Uncharacterized protein</fullName>
    </submittedName>
</protein>
<sequence length="277" mass="31755">MVRERHPDINRLHVFSDGPATQYKQKGIFYLLSQEPFKKGFQAVSWNFFEASHGKGAPDGVGGILKRSADRIVKHGEDIPNAEPMFHQLKKSGTSVELFLVGEEEVEKKGQEMLDGPQLVPVKGTMKIHQVISPGIIKYRDITCLCQADKGKLDCPCYGLKEVSLVEEPIQECTREPTRPEVLTKEEIGQWCIIKYDGEPFPGIILEVEEDLKIKCMHRNGINTFYWPSPREDVNWYRDDQIVCLITEPQPINKRSVQLEKSVWSFLEKHLGCWLME</sequence>
<organism evidence="1 2">
    <name type="scientific">Chaenocephalus aceratus</name>
    <name type="common">Blackfin icefish</name>
    <name type="synonym">Chaenichthys aceratus</name>
    <dbReference type="NCBI Taxonomy" id="36190"/>
    <lineage>
        <taxon>Eukaryota</taxon>
        <taxon>Metazoa</taxon>
        <taxon>Chordata</taxon>
        <taxon>Craniata</taxon>
        <taxon>Vertebrata</taxon>
        <taxon>Euteleostomi</taxon>
        <taxon>Actinopterygii</taxon>
        <taxon>Neopterygii</taxon>
        <taxon>Teleostei</taxon>
        <taxon>Neoteleostei</taxon>
        <taxon>Acanthomorphata</taxon>
        <taxon>Eupercaria</taxon>
        <taxon>Perciformes</taxon>
        <taxon>Notothenioidei</taxon>
        <taxon>Channichthyidae</taxon>
        <taxon>Chaenocephalus</taxon>
    </lineage>
</organism>